<reference evidence="2" key="2">
    <citation type="submission" date="2015-03" db="EMBL/GenBank/DDBJ databases">
        <authorList>
            <person name="Chow C.-E.T."/>
            <person name="Winget D.M."/>
            <person name="White R.A.III."/>
            <person name="Hallam S.J."/>
            <person name="Suttle C.A."/>
        </authorList>
    </citation>
    <scope>NUCLEOTIDE SEQUENCE</scope>
    <source>
        <strain evidence="2">Anoxic2_5</strain>
    </source>
</reference>
<evidence type="ECO:0000256" key="1">
    <source>
        <dbReference type="SAM" id="MobiDB-lite"/>
    </source>
</evidence>
<organism evidence="2">
    <name type="scientific">uncultured marine virus</name>
    <dbReference type="NCBI Taxonomy" id="186617"/>
    <lineage>
        <taxon>Viruses</taxon>
        <taxon>environmental samples</taxon>
    </lineage>
</organism>
<reference evidence="2" key="1">
    <citation type="journal article" date="2015" name="Front. Microbiol.">
        <title>Combining genomic sequencing methods to explore viral diversity and reveal potential virus-host interactions.</title>
        <authorList>
            <person name="Chow C.E."/>
            <person name="Winget D.M."/>
            <person name="White R.A.III."/>
            <person name="Hallam S.J."/>
            <person name="Suttle C.A."/>
        </authorList>
    </citation>
    <scope>NUCLEOTIDE SEQUENCE</scope>
    <source>
        <strain evidence="2">Anoxic2_5</strain>
    </source>
</reference>
<accession>A0A0F7L3U2</accession>
<evidence type="ECO:0000313" key="2">
    <source>
        <dbReference type="EMBL" id="AKH47214.1"/>
    </source>
</evidence>
<feature type="compositionally biased region" description="Low complexity" evidence="1">
    <location>
        <begin position="46"/>
        <end position="57"/>
    </location>
</feature>
<name>A0A0F7L3U2_9VIRU</name>
<protein>
    <submittedName>
        <fullName evidence="2">Uncharacterized protein</fullName>
    </submittedName>
</protein>
<sequence>MPSHSVQPGGRVQHRSPSSSHRTNRSRPAGTVRGTTIRVLSNAWPSTSSSKTRSHASPGRCEAK</sequence>
<feature type="region of interest" description="Disordered" evidence="1">
    <location>
        <begin position="1"/>
        <end position="64"/>
    </location>
</feature>
<dbReference type="EMBL" id="KR029589">
    <property type="protein sequence ID" value="AKH47214.1"/>
    <property type="molecule type" value="Genomic_DNA"/>
</dbReference>
<proteinExistence type="predicted"/>